<organism evidence="11 12">
    <name type="scientific">Bifidobacterium subtile</name>
    <dbReference type="NCBI Taxonomy" id="77635"/>
    <lineage>
        <taxon>Bacteria</taxon>
        <taxon>Bacillati</taxon>
        <taxon>Actinomycetota</taxon>
        <taxon>Actinomycetes</taxon>
        <taxon>Bifidobacteriales</taxon>
        <taxon>Bifidobacteriaceae</taxon>
        <taxon>Bifidobacterium</taxon>
    </lineage>
</organism>
<evidence type="ECO:0000313" key="12">
    <source>
        <dbReference type="Proteomes" id="UP000029055"/>
    </source>
</evidence>
<dbReference type="PROSITE" id="PS00216">
    <property type="entry name" value="SUGAR_TRANSPORT_1"/>
    <property type="match status" value="1"/>
</dbReference>
<dbReference type="Pfam" id="PF00083">
    <property type="entry name" value="Sugar_tr"/>
    <property type="match status" value="1"/>
</dbReference>
<keyword evidence="5" id="KW-0769">Symport</keyword>
<keyword evidence="6 9" id="KW-1133">Transmembrane helix</keyword>
<dbReference type="InterPro" id="IPR005828">
    <property type="entry name" value="MFS_sugar_transport-like"/>
</dbReference>
<evidence type="ECO:0000256" key="9">
    <source>
        <dbReference type="SAM" id="Phobius"/>
    </source>
</evidence>
<dbReference type="Proteomes" id="UP000029055">
    <property type="component" value="Unassembled WGS sequence"/>
</dbReference>
<dbReference type="PANTHER" id="PTHR43528">
    <property type="entry name" value="ALPHA-KETOGLUTARATE PERMEASE"/>
    <property type="match status" value="1"/>
</dbReference>
<dbReference type="PANTHER" id="PTHR43528:SF1">
    <property type="entry name" value="ALPHA-KETOGLUTARATE PERMEASE"/>
    <property type="match status" value="1"/>
</dbReference>
<dbReference type="InterPro" id="IPR036259">
    <property type="entry name" value="MFS_trans_sf"/>
</dbReference>
<evidence type="ECO:0000256" key="4">
    <source>
        <dbReference type="ARBA" id="ARBA00022692"/>
    </source>
</evidence>
<dbReference type="EMBL" id="JGZR01000016">
    <property type="protein sequence ID" value="KFI98903.1"/>
    <property type="molecule type" value="Genomic_DNA"/>
</dbReference>
<feature type="transmembrane region" description="Helical" evidence="9">
    <location>
        <begin position="495"/>
        <end position="515"/>
    </location>
</feature>
<evidence type="ECO:0000256" key="3">
    <source>
        <dbReference type="ARBA" id="ARBA00022475"/>
    </source>
</evidence>
<dbReference type="GO" id="GO:0005886">
    <property type="term" value="C:plasma membrane"/>
    <property type="evidence" value="ECO:0007669"/>
    <property type="project" value="UniProtKB-SubCell"/>
</dbReference>
<feature type="domain" description="Major facilitator superfamily (MFS) profile" evidence="10">
    <location>
        <begin position="61"/>
        <end position="521"/>
    </location>
</feature>
<dbReference type="AlphaFoldDB" id="A0A087DTQ3"/>
<keyword evidence="12" id="KW-1185">Reference proteome</keyword>
<comment type="caution">
    <text evidence="11">The sequence shown here is derived from an EMBL/GenBank/DDBJ whole genome shotgun (WGS) entry which is preliminary data.</text>
</comment>
<dbReference type="PROSITE" id="PS00217">
    <property type="entry name" value="SUGAR_TRANSPORT_2"/>
    <property type="match status" value="1"/>
</dbReference>
<feature type="compositionally biased region" description="Polar residues" evidence="8">
    <location>
        <begin position="1"/>
        <end position="11"/>
    </location>
</feature>
<sequence>MTPSQNQNHQSAHPAYQRSKSSRTRVRSASKTPRMRRIHLRRHRLRTSDVTVVERSTLQQAIGGTVVGNFMEWYDFGVYGYLAVTMTSVFTKGLPQNLGLLVMLLGFAVSFLVRPVGGVVLGPLGDRIGRQKVLFFTMGLMAVSTALIGVLPTAAQIGAWSVAPLYALKMLQGFSTGGEYAGATTYISEFSPDKKRGYYSAWLDMGSYLGSAFGAATVAVVTMIATNIAGPNAMVDWGWRVPYLLTIPLGFAAIMLRTRIPETPQFADHMKRQAEESAVMGQTAQDIAQATQSQAHDPEHPAEAFQPTEPKPVELQPLAAHDTPGTLRYVIHHHWRELLTSVAIVAATNTAGYVLTSYMPTYLEEEVGTSTTMAAAATVPVLIIMSLSLPLIGRLSDRIGRKPVYAVAIISTLVLMMPAFRLLHTGDFWAIQLALALIAIPVAFYAGVSASTLPALFPTDSRFGGMGLSYNLAVSVFGGTTPLVSQALIQLTGNHYMPGIYIMVFGFFSAIAVIVMKESSKSPLPGSLPSVGTKAEAVQLVRTQDENPLIDTTSMPMPLVTVEIPAGQNMPQQPEAIRPVTGAVSDSRQA</sequence>
<proteinExistence type="predicted"/>
<evidence type="ECO:0000313" key="11">
    <source>
        <dbReference type="EMBL" id="KFI98903.1"/>
    </source>
</evidence>
<feature type="compositionally biased region" description="Basic residues" evidence="8">
    <location>
        <begin position="20"/>
        <end position="37"/>
    </location>
</feature>
<keyword evidence="3" id="KW-1003">Cell membrane</keyword>
<feature type="transmembrane region" description="Helical" evidence="9">
    <location>
        <begin position="371"/>
        <end position="392"/>
    </location>
</feature>
<evidence type="ECO:0000256" key="5">
    <source>
        <dbReference type="ARBA" id="ARBA00022847"/>
    </source>
</evidence>
<dbReference type="PROSITE" id="PS50850">
    <property type="entry name" value="MFS"/>
    <property type="match status" value="1"/>
</dbReference>
<comment type="subcellular location">
    <subcellularLocation>
        <location evidence="1">Cell membrane</location>
        <topology evidence="1">Multi-pass membrane protein</topology>
    </subcellularLocation>
</comment>
<feature type="transmembrane region" description="Helical" evidence="9">
    <location>
        <begin position="133"/>
        <end position="154"/>
    </location>
</feature>
<feature type="transmembrane region" description="Helical" evidence="9">
    <location>
        <begin position="404"/>
        <end position="423"/>
    </location>
</feature>
<dbReference type="SUPFAM" id="SSF103473">
    <property type="entry name" value="MFS general substrate transporter"/>
    <property type="match status" value="1"/>
</dbReference>
<feature type="region of interest" description="Disordered" evidence="8">
    <location>
        <begin position="568"/>
        <end position="590"/>
    </location>
</feature>
<dbReference type="InterPro" id="IPR020846">
    <property type="entry name" value="MFS_dom"/>
</dbReference>
<evidence type="ECO:0000256" key="7">
    <source>
        <dbReference type="ARBA" id="ARBA00023136"/>
    </source>
</evidence>
<dbReference type="InterPro" id="IPR005829">
    <property type="entry name" value="Sugar_transporter_CS"/>
</dbReference>
<dbReference type="InterPro" id="IPR051084">
    <property type="entry name" value="H+-coupled_symporters"/>
</dbReference>
<keyword evidence="2" id="KW-0813">Transport</keyword>
<evidence type="ECO:0000259" key="10">
    <source>
        <dbReference type="PROSITE" id="PS50850"/>
    </source>
</evidence>
<accession>A0A087DTQ3</accession>
<feature type="region of interest" description="Disordered" evidence="8">
    <location>
        <begin position="1"/>
        <end position="37"/>
    </location>
</feature>
<feature type="transmembrane region" description="Helical" evidence="9">
    <location>
        <begin position="429"/>
        <end position="456"/>
    </location>
</feature>
<evidence type="ECO:0000256" key="6">
    <source>
        <dbReference type="ARBA" id="ARBA00022989"/>
    </source>
</evidence>
<gene>
    <name evidence="11" type="ORF">BISU_2105</name>
</gene>
<keyword evidence="7 9" id="KW-0472">Membrane</keyword>
<evidence type="ECO:0000256" key="8">
    <source>
        <dbReference type="SAM" id="MobiDB-lite"/>
    </source>
</evidence>
<protein>
    <submittedName>
        <fullName evidence="11">Permease of the major facilitator superfamily</fullName>
    </submittedName>
</protein>
<feature type="transmembrane region" description="Helical" evidence="9">
    <location>
        <begin position="98"/>
        <end position="121"/>
    </location>
</feature>
<feature type="region of interest" description="Disordered" evidence="8">
    <location>
        <begin position="288"/>
        <end position="307"/>
    </location>
</feature>
<dbReference type="Gene3D" id="1.20.1250.20">
    <property type="entry name" value="MFS general substrate transporter like domains"/>
    <property type="match status" value="1"/>
</dbReference>
<feature type="transmembrane region" description="Helical" evidence="9">
    <location>
        <begin position="338"/>
        <end position="359"/>
    </location>
</feature>
<dbReference type="RefSeq" id="WP_202805590.1">
    <property type="nucleotide sequence ID" value="NZ_CP062939.1"/>
</dbReference>
<evidence type="ECO:0000256" key="1">
    <source>
        <dbReference type="ARBA" id="ARBA00004651"/>
    </source>
</evidence>
<dbReference type="GO" id="GO:0015293">
    <property type="term" value="F:symporter activity"/>
    <property type="evidence" value="ECO:0007669"/>
    <property type="project" value="UniProtKB-KW"/>
</dbReference>
<evidence type="ECO:0000256" key="2">
    <source>
        <dbReference type="ARBA" id="ARBA00022448"/>
    </source>
</evidence>
<feature type="transmembrane region" description="Helical" evidence="9">
    <location>
        <begin position="208"/>
        <end position="229"/>
    </location>
</feature>
<name>A0A087DTQ3_9BIFI</name>
<reference evidence="11 12" key="1">
    <citation type="submission" date="2014-03" db="EMBL/GenBank/DDBJ databases">
        <title>Genomics of Bifidobacteria.</title>
        <authorList>
            <person name="Ventura M."/>
            <person name="Milani C."/>
            <person name="Lugli G.A."/>
        </authorList>
    </citation>
    <scope>NUCLEOTIDE SEQUENCE [LARGE SCALE GENOMIC DNA]</scope>
    <source>
        <strain evidence="11 12">LMG 11597</strain>
    </source>
</reference>
<dbReference type="eggNOG" id="COG0477">
    <property type="taxonomic scope" value="Bacteria"/>
</dbReference>
<feature type="transmembrane region" description="Helical" evidence="9">
    <location>
        <begin position="468"/>
        <end position="489"/>
    </location>
</feature>
<keyword evidence="4 9" id="KW-0812">Transmembrane</keyword>